<evidence type="ECO:0000313" key="3">
    <source>
        <dbReference type="Proteomes" id="UP001497623"/>
    </source>
</evidence>
<dbReference type="InterPro" id="IPR035927">
    <property type="entry name" value="DUSP-like_sf"/>
</dbReference>
<protein>
    <submittedName>
        <fullName evidence="2">Uncharacterized protein</fullName>
    </submittedName>
</protein>
<feature type="compositionally biased region" description="Basic and acidic residues" evidence="1">
    <location>
        <begin position="168"/>
        <end position="197"/>
    </location>
</feature>
<gene>
    <name evidence="2" type="ORF">MNOR_LOCUS20335</name>
</gene>
<dbReference type="Proteomes" id="UP001497623">
    <property type="component" value="Unassembled WGS sequence"/>
</dbReference>
<comment type="caution">
    <text evidence="2">The sequence shown here is derived from an EMBL/GenBank/DDBJ whole genome shotgun (WGS) entry which is preliminary data.</text>
</comment>
<reference evidence="2 3" key="1">
    <citation type="submission" date="2024-05" db="EMBL/GenBank/DDBJ databases">
        <authorList>
            <person name="Wallberg A."/>
        </authorList>
    </citation>
    <scope>NUCLEOTIDE SEQUENCE [LARGE SCALE GENOMIC DNA]</scope>
</reference>
<organism evidence="2 3">
    <name type="scientific">Meganyctiphanes norvegica</name>
    <name type="common">Northern krill</name>
    <name type="synonym">Thysanopoda norvegica</name>
    <dbReference type="NCBI Taxonomy" id="48144"/>
    <lineage>
        <taxon>Eukaryota</taxon>
        <taxon>Metazoa</taxon>
        <taxon>Ecdysozoa</taxon>
        <taxon>Arthropoda</taxon>
        <taxon>Crustacea</taxon>
        <taxon>Multicrustacea</taxon>
        <taxon>Malacostraca</taxon>
        <taxon>Eumalacostraca</taxon>
        <taxon>Eucarida</taxon>
        <taxon>Euphausiacea</taxon>
        <taxon>Euphausiidae</taxon>
        <taxon>Meganyctiphanes</taxon>
    </lineage>
</organism>
<feature type="region of interest" description="Disordered" evidence="1">
    <location>
        <begin position="148"/>
        <end position="197"/>
    </location>
</feature>
<evidence type="ECO:0000313" key="2">
    <source>
        <dbReference type="EMBL" id="CAL4114161.1"/>
    </source>
</evidence>
<dbReference type="AlphaFoldDB" id="A0AAV2R835"/>
<feature type="region of interest" description="Disordered" evidence="1">
    <location>
        <begin position="109"/>
        <end position="130"/>
    </location>
</feature>
<accession>A0AAV2R835</accession>
<keyword evidence="3" id="KW-1185">Reference proteome</keyword>
<dbReference type="SUPFAM" id="SSF143791">
    <property type="entry name" value="DUSP-like"/>
    <property type="match status" value="1"/>
</dbReference>
<sequence>VPELLFSDYGMYQAGSEQQQMQQQQTQPLPIVIGPRSQGCCAQCVLKHANHYLFIQHIQDLHKQAKKHAKTAHEGPTRIVGSLSLENWPIIALSAYAKDKCLDIEELEPQEQPESENTNVNSGNVPSSLKNTIEKINGDINEHSEMDNYETENECVPVGDSLDGESNGNHKESNCDTKETNFDTKESNSENKEKNIDDKLRTSDDIIIKTGSESELESFNCDIVCPHGLLSPHAGIVHLPELLAVQILSLCVEAVHPATCCPDFNTCPDCQAELNETVKNREDVRMQTVMLSDLYNYRKRPTKKNLGEQLYLISKEFYLEWKSLMRSIERKELNFSPITEIDNSALICNHGQMLFSISGMGQQEINERCVLVWSGEFEILSNLYQCSHVIKATYIEGGYITTSPDVCLNGCVEQQAAADYEEQFSYEHGLINVREVNSVRDIPSRIIQTRTLGVSEDSNTRKKPRLAATMGFSGNNKRLRRASKTFSSTDTIREVQNFIAEKTKIWPMLQTLWVCSEGISQAFLSPQELRAIEEGAPLELSDDHRNMTLCSLRIRPDDTIYFRACAEDMEKAAGDGIVEFEEMDYH</sequence>
<proteinExistence type="predicted"/>
<feature type="non-terminal residue" evidence="2">
    <location>
        <position position="1"/>
    </location>
</feature>
<feature type="compositionally biased region" description="Polar residues" evidence="1">
    <location>
        <begin position="117"/>
        <end position="130"/>
    </location>
</feature>
<evidence type="ECO:0000256" key="1">
    <source>
        <dbReference type="SAM" id="MobiDB-lite"/>
    </source>
</evidence>
<name>A0AAV2R835_MEGNR</name>
<dbReference type="EMBL" id="CAXKWB010015639">
    <property type="protein sequence ID" value="CAL4114161.1"/>
    <property type="molecule type" value="Genomic_DNA"/>
</dbReference>